<comment type="caution">
    <text evidence="2">The sequence shown here is derived from an EMBL/GenBank/DDBJ whole genome shotgun (WGS) entry which is preliminary data.</text>
</comment>
<feature type="region of interest" description="Disordered" evidence="1">
    <location>
        <begin position="1"/>
        <end position="74"/>
    </location>
</feature>
<sequence>MSNFDRKRKREDSDGESSVREIKPEPAFIDLGDSDNGNNNALRNIPEAPIENNGSNAEQHPDVADPNPAVADRRPDNNAMAVELDAFTVIADRNHELIQGLMKVPEDMREEMAVKHGAIKNDVTTSMVAFTKQMDEKLEEAKGELIDQVNGYNPRLNRLERRANTFDATVKELDKKIDKKIKTAQNGANKEHSVNIKAEVKEEVNECLRGFSAYLADYLENNGAPAQARTGTGNGFRRAAGIEHDRANRTESGRPDAIEHGQANRTESGRPNRTEQSRADGNESGHLNRAEQGSGSGSRGGGGGANANANAWELRPRRPSTSTPAVAAGAAGPAANSTTLALPAVPAAGGGGGGGGPGGPSPAAPLVPANFVPAAVPLLSKEQFLPYQVLTNKGYHTLLQRVQFNDVNHLVQLVKLDNTKIARKCIISPLYKLDYVLHTGYGVRQMGQRGASARPGGHEQANLLRSVDLSQLRILKMKIDARVMLQEDLVRYTEWERRWKPPAYVYDLGELHLRKLSSRGAGPISGLLTPFNLLLEVSSTNRRVWIVMGPQYELSRRAKDSVRDSNNPFNGLEYHRLALLAHHVADLDFDRSDFMDTSAGFERAHRIVLESLCPGQPAVDFDKNISLKQLCKDLS</sequence>
<dbReference type="EMBL" id="JAQQWE010000010">
    <property type="protein sequence ID" value="KAK7937770.1"/>
    <property type="molecule type" value="Genomic_DNA"/>
</dbReference>
<feature type="compositionally biased region" description="Basic and acidic residues" evidence="1">
    <location>
        <begin position="243"/>
        <end position="259"/>
    </location>
</feature>
<feature type="compositionally biased region" description="Gly residues" evidence="1">
    <location>
        <begin position="294"/>
        <end position="305"/>
    </location>
</feature>
<accession>A0ABR1PTJ4</accession>
<feature type="region of interest" description="Disordered" evidence="1">
    <location>
        <begin position="243"/>
        <end position="309"/>
    </location>
</feature>
<proteinExistence type="predicted"/>
<dbReference type="GeneID" id="92083922"/>
<dbReference type="RefSeq" id="XP_066693098.1">
    <property type="nucleotide sequence ID" value="XM_066850860.1"/>
</dbReference>
<protein>
    <submittedName>
        <fullName evidence="2">Uncharacterized protein</fullName>
    </submittedName>
</protein>
<evidence type="ECO:0000313" key="3">
    <source>
        <dbReference type="Proteomes" id="UP001391051"/>
    </source>
</evidence>
<name>A0ABR1PTJ4_9PEZI</name>
<evidence type="ECO:0000313" key="2">
    <source>
        <dbReference type="EMBL" id="KAK7937770.1"/>
    </source>
</evidence>
<gene>
    <name evidence="2" type="ORF">PG986_014638</name>
</gene>
<reference evidence="2 3" key="1">
    <citation type="submission" date="2023-01" db="EMBL/GenBank/DDBJ databases">
        <title>Analysis of 21 Apiospora genomes using comparative genomics revels a genus with tremendous synthesis potential of carbohydrate active enzymes and secondary metabolites.</title>
        <authorList>
            <person name="Sorensen T."/>
        </authorList>
    </citation>
    <scope>NUCLEOTIDE SEQUENCE [LARGE SCALE GENOMIC DNA]</scope>
    <source>
        <strain evidence="2 3">CBS 24483</strain>
    </source>
</reference>
<organism evidence="2 3">
    <name type="scientific">Apiospora aurea</name>
    <dbReference type="NCBI Taxonomy" id="335848"/>
    <lineage>
        <taxon>Eukaryota</taxon>
        <taxon>Fungi</taxon>
        <taxon>Dikarya</taxon>
        <taxon>Ascomycota</taxon>
        <taxon>Pezizomycotina</taxon>
        <taxon>Sordariomycetes</taxon>
        <taxon>Xylariomycetidae</taxon>
        <taxon>Amphisphaeriales</taxon>
        <taxon>Apiosporaceae</taxon>
        <taxon>Apiospora</taxon>
    </lineage>
</organism>
<dbReference type="Proteomes" id="UP001391051">
    <property type="component" value="Unassembled WGS sequence"/>
</dbReference>
<evidence type="ECO:0000256" key="1">
    <source>
        <dbReference type="SAM" id="MobiDB-lite"/>
    </source>
</evidence>
<feature type="compositionally biased region" description="Basic and acidic residues" evidence="1">
    <location>
        <begin position="267"/>
        <end position="289"/>
    </location>
</feature>
<keyword evidence="3" id="KW-1185">Reference proteome</keyword>